<name>A0A9W4ME21_9ACTN</name>
<evidence type="ECO:0000256" key="1">
    <source>
        <dbReference type="ARBA" id="ARBA00022527"/>
    </source>
</evidence>
<dbReference type="Pfam" id="PF13581">
    <property type="entry name" value="HATPase_c_2"/>
    <property type="match status" value="1"/>
</dbReference>
<dbReference type="PANTHER" id="PTHR35526:SF3">
    <property type="entry name" value="ANTI-SIGMA-F FACTOR RSBW"/>
    <property type="match status" value="1"/>
</dbReference>
<dbReference type="RefSeq" id="WP_205045365.1">
    <property type="nucleotide sequence ID" value="NZ_CAJVAX010000019.1"/>
</dbReference>
<keyword evidence="1" id="KW-0418">Kinase</keyword>
<proteinExistence type="predicted"/>
<dbReference type="Gene3D" id="3.30.565.10">
    <property type="entry name" value="Histidine kinase-like ATPase, C-terminal domain"/>
    <property type="match status" value="1"/>
</dbReference>
<feature type="domain" description="Histidine kinase/HSP90-like ATPase" evidence="2">
    <location>
        <begin position="32"/>
        <end position="149"/>
    </location>
</feature>
<evidence type="ECO:0000313" key="4">
    <source>
        <dbReference type="Proteomes" id="UP001153328"/>
    </source>
</evidence>
<dbReference type="Proteomes" id="UP001153328">
    <property type="component" value="Unassembled WGS sequence"/>
</dbReference>
<dbReference type="InterPro" id="IPR036890">
    <property type="entry name" value="HATPase_C_sf"/>
</dbReference>
<dbReference type="InterPro" id="IPR003594">
    <property type="entry name" value="HATPase_dom"/>
</dbReference>
<dbReference type="AlphaFoldDB" id="A0A9W4ME21"/>
<organism evidence="3 4">
    <name type="scientific">Actinacidiphila bryophytorum</name>
    <dbReference type="NCBI Taxonomy" id="1436133"/>
    <lineage>
        <taxon>Bacteria</taxon>
        <taxon>Bacillati</taxon>
        <taxon>Actinomycetota</taxon>
        <taxon>Actinomycetes</taxon>
        <taxon>Kitasatosporales</taxon>
        <taxon>Streptomycetaceae</taxon>
        <taxon>Actinacidiphila</taxon>
    </lineage>
</organism>
<comment type="caution">
    <text evidence="3">The sequence shown here is derived from an EMBL/GenBank/DDBJ whole genome shotgun (WGS) entry which is preliminary data.</text>
</comment>
<dbReference type="InterPro" id="IPR050267">
    <property type="entry name" value="Anti-sigma-factor_SerPK"/>
</dbReference>
<accession>A0A9W4ME21</accession>
<protein>
    <submittedName>
        <fullName evidence="3">Anti-sigma regulatory factor (Ser/Thr protein kinase)</fullName>
    </submittedName>
</protein>
<dbReference type="CDD" id="cd16936">
    <property type="entry name" value="HATPase_RsbW-like"/>
    <property type="match status" value="1"/>
</dbReference>
<dbReference type="SUPFAM" id="SSF55874">
    <property type="entry name" value="ATPase domain of HSP90 chaperone/DNA topoisomerase II/histidine kinase"/>
    <property type="match status" value="1"/>
</dbReference>
<sequence>MKAEAAPVLDPLWQGVLAPERLAAGHGATCELPAALESVREARHFTRTTLQRWDLSALLDSMELVASELVTNALRYAVPVGTPGSPVRLSLVRWTSRVVCAVRDPSGVAPVTKDPDFVAETGRGLHLVDSFSENWGWHPLNGTGKVVWALFLTAPAAAASDGRTRPPSHR</sequence>
<dbReference type="PANTHER" id="PTHR35526">
    <property type="entry name" value="ANTI-SIGMA-F FACTOR RSBW-RELATED"/>
    <property type="match status" value="1"/>
</dbReference>
<keyword evidence="1" id="KW-0808">Transferase</keyword>
<reference evidence="3" key="1">
    <citation type="submission" date="2021-06" db="EMBL/GenBank/DDBJ databases">
        <authorList>
            <person name="Arsene-Ploetze F."/>
        </authorList>
    </citation>
    <scope>NUCLEOTIDE SEQUENCE</scope>
    <source>
        <strain evidence="3">SBRY1</strain>
    </source>
</reference>
<evidence type="ECO:0000259" key="2">
    <source>
        <dbReference type="Pfam" id="PF13581"/>
    </source>
</evidence>
<dbReference type="GO" id="GO:0004674">
    <property type="term" value="F:protein serine/threonine kinase activity"/>
    <property type="evidence" value="ECO:0007669"/>
    <property type="project" value="UniProtKB-KW"/>
</dbReference>
<evidence type="ECO:0000313" key="3">
    <source>
        <dbReference type="EMBL" id="CAG7652083.1"/>
    </source>
</evidence>
<dbReference type="EMBL" id="CAJVAX010000019">
    <property type="protein sequence ID" value="CAG7652083.1"/>
    <property type="molecule type" value="Genomic_DNA"/>
</dbReference>
<keyword evidence="1" id="KW-0723">Serine/threonine-protein kinase</keyword>
<gene>
    <name evidence="3" type="ORF">SBRY_50783</name>
</gene>
<keyword evidence="4" id="KW-1185">Reference proteome</keyword>